<dbReference type="GO" id="GO:0003677">
    <property type="term" value="F:DNA binding"/>
    <property type="evidence" value="ECO:0007669"/>
    <property type="project" value="InterPro"/>
</dbReference>
<keyword evidence="5" id="KW-0239">DNA-directed DNA polymerase</keyword>
<dbReference type="SUPFAM" id="SSF48019">
    <property type="entry name" value="post-AAA+ oligomerization domain-like"/>
    <property type="match status" value="1"/>
</dbReference>
<dbReference type="GO" id="GO:0006261">
    <property type="term" value="P:DNA-templated DNA replication"/>
    <property type="evidence" value="ECO:0007669"/>
    <property type="project" value="TreeGrafter"/>
</dbReference>
<evidence type="ECO:0000313" key="9">
    <source>
        <dbReference type="EMBL" id="DAD86404.1"/>
    </source>
</evidence>
<name>A0A8S5MW23_9CAUD</name>
<evidence type="ECO:0000256" key="2">
    <source>
        <dbReference type="ARBA" id="ARBA00022679"/>
    </source>
</evidence>
<accession>A0A8S5MW23</accession>
<dbReference type="PANTHER" id="PTHR34388:SF1">
    <property type="entry name" value="DNA POLYMERASE III SUBUNIT DELTA"/>
    <property type="match status" value="1"/>
</dbReference>
<keyword evidence="4" id="KW-0235">DNA replication</keyword>
<dbReference type="InterPro" id="IPR048466">
    <property type="entry name" value="DNA_pol3_delta-like_C"/>
</dbReference>
<reference evidence="9" key="1">
    <citation type="journal article" date="2021" name="Proc. Natl. Acad. Sci. U.S.A.">
        <title>A Catalog of Tens of Thousands of Viruses from Human Metagenomes Reveals Hidden Associations with Chronic Diseases.</title>
        <authorList>
            <person name="Tisza M.J."/>
            <person name="Buck C.B."/>
        </authorList>
    </citation>
    <scope>NUCLEOTIDE SEQUENCE</scope>
    <source>
        <strain evidence="9">CtsBB38</strain>
    </source>
</reference>
<dbReference type="NCBIfam" id="TIGR01128">
    <property type="entry name" value="holA"/>
    <property type="match status" value="1"/>
</dbReference>
<organism evidence="9">
    <name type="scientific">Siphoviridae sp. ctsBB38</name>
    <dbReference type="NCBI Taxonomy" id="2826482"/>
    <lineage>
        <taxon>Viruses</taxon>
        <taxon>Duplodnaviria</taxon>
        <taxon>Heunggongvirae</taxon>
        <taxon>Uroviricota</taxon>
        <taxon>Caudoviricetes</taxon>
    </lineage>
</organism>
<evidence type="ECO:0000256" key="4">
    <source>
        <dbReference type="ARBA" id="ARBA00022705"/>
    </source>
</evidence>
<dbReference type="GO" id="GO:0009360">
    <property type="term" value="C:DNA polymerase III complex"/>
    <property type="evidence" value="ECO:0007669"/>
    <property type="project" value="TreeGrafter"/>
</dbReference>
<evidence type="ECO:0000256" key="6">
    <source>
        <dbReference type="ARBA" id="ARBA00034754"/>
    </source>
</evidence>
<dbReference type="EC" id="2.7.7.7" evidence="1"/>
<dbReference type="PANTHER" id="PTHR34388">
    <property type="entry name" value="DNA POLYMERASE III SUBUNIT DELTA"/>
    <property type="match status" value="1"/>
</dbReference>
<dbReference type="InterPro" id="IPR008921">
    <property type="entry name" value="DNA_pol3_clamp-load_cplx_C"/>
</dbReference>
<dbReference type="GO" id="GO:0003887">
    <property type="term" value="F:DNA-directed DNA polymerase activity"/>
    <property type="evidence" value="ECO:0007669"/>
    <property type="project" value="UniProtKB-KW"/>
</dbReference>
<protein>
    <recommendedName>
        <fullName evidence="1">DNA-directed DNA polymerase</fullName>
        <ecNumber evidence="1">2.7.7.7</ecNumber>
    </recommendedName>
</protein>
<dbReference type="Gene3D" id="1.20.272.10">
    <property type="match status" value="1"/>
</dbReference>
<dbReference type="Pfam" id="PF21694">
    <property type="entry name" value="DNA_pol3_delta_C"/>
    <property type="match status" value="1"/>
</dbReference>
<dbReference type="EMBL" id="BK014999">
    <property type="protein sequence ID" value="DAD86404.1"/>
    <property type="molecule type" value="Genomic_DNA"/>
</dbReference>
<comment type="catalytic activity">
    <reaction evidence="7">
        <text>DNA(n) + a 2'-deoxyribonucleoside 5'-triphosphate = DNA(n+1) + diphosphate</text>
        <dbReference type="Rhea" id="RHEA:22508"/>
        <dbReference type="Rhea" id="RHEA-COMP:17339"/>
        <dbReference type="Rhea" id="RHEA-COMP:17340"/>
        <dbReference type="ChEBI" id="CHEBI:33019"/>
        <dbReference type="ChEBI" id="CHEBI:61560"/>
        <dbReference type="ChEBI" id="CHEBI:173112"/>
        <dbReference type="EC" id="2.7.7.7"/>
    </reaction>
</comment>
<keyword evidence="2" id="KW-0808">Transferase</keyword>
<evidence type="ECO:0000256" key="1">
    <source>
        <dbReference type="ARBA" id="ARBA00012417"/>
    </source>
</evidence>
<evidence type="ECO:0000256" key="7">
    <source>
        <dbReference type="ARBA" id="ARBA00049244"/>
    </source>
</evidence>
<evidence type="ECO:0000256" key="3">
    <source>
        <dbReference type="ARBA" id="ARBA00022695"/>
    </source>
</evidence>
<sequence>MLDLLTLQTQIREGKLLPFYIFTGEEIELQNIYLKQMGNVIRIDKVADVYNKITSKLISTNKFAVYVVRDDMDFIKSEKTWSNISNKIRNAVLVVQVTTPSKCKKFIKELNDCAVEFKHMTTKQLLTTVNMDGSVGNKQYFIEACNNDLCTINNYMDIFKRAGIKQLHKSVVDEYIPPKEEVTVFQLADAIMKKDTQLTFKLLDQLLEDKNNVMGIIYAIYSQLHKCVLVEGYRGEKDIAKVTGINSWICNNILQYNRIPPAKLLAALRLVQKYDKGIKTGKYDGVIACYSLIVEILSSC</sequence>
<keyword evidence="3" id="KW-0548">Nucleotidyltransferase</keyword>
<dbReference type="InterPro" id="IPR005790">
    <property type="entry name" value="DNA_polIII_delta"/>
</dbReference>
<evidence type="ECO:0000259" key="8">
    <source>
        <dbReference type="Pfam" id="PF21694"/>
    </source>
</evidence>
<evidence type="ECO:0000256" key="5">
    <source>
        <dbReference type="ARBA" id="ARBA00022932"/>
    </source>
</evidence>
<feature type="domain" description="DNA polymerase III delta subunit-like C-terminal" evidence="8">
    <location>
        <begin position="183"/>
        <end position="295"/>
    </location>
</feature>
<proteinExistence type="inferred from homology"/>
<comment type="similarity">
    <text evidence="6">Belongs to the DNA polymerase HolA subunit family.</text>
</comment>